<evidence type="ECO:0000259" key="1">
    <source>
        <dbReference type="Pfam" id="PF00501"/>
    </source>
</evidence>
<proteinExistence type="predicted"/>
<organism evidence="2 3">
    <name type="scientific">Conservatibacter flavescens</name>
    <dbReference type="NCBI Taxonomy" id="28161"/>
    <lineage>
        <taxon>Bacteria</taxon>
        <taxon>Pseudomonadati</taxon>
        <taxon>Pseudomonadota</taxon>
        <taxon>Gammaproteobacteria</taxon>
        <taxon>Pasteurellales</taxon>
        <taxon>Pasteurellaceae</taxon>
        <taxon>Conservatibacter</taxon>
    </lineage>
</organism>
<protein>
    <submittedName>
        <fullName evidence="2">AMP-binding protein</fullName>
    </submittedName>
</protein>
<dbReference type="OrthoDB" id="9787658at2"/>
<dbReference type="InterPro" id="IPR045851">
    <property type="entry name" value="AMP-bd_C_sf"/>
</dbReference>
<evidence type="ECO:0000313" key="3">
    <source>
        <dbReference type="Proteomes" id="UP000229329"/>
    </source>
</evidence>
<comment type="caution">
    <text evidence="2">The sequence shown here is derived from an EMBL/GenBank/DDBJ whole genome shotgun (WGS) entry which is preliminary data.</text>
</comment>
<name>A0A2M8S2S1_9PAST</name>
<dbReference type="PANTHER" id="PTHR43767">
    <property type="entry name" value="LONG-CHAIN-FATTY-ACID--COA LIGASE"/>
    <property type="match status" value="1"/>
</dbReference>
<dbReference type="AlphaFoldDB" id="A0A2M8S2S1"/>
<dbReference type="InterPro" id="IPR050237">
    <property type="entry name" value="ATP-dep_AMP-bd_enzyme"/>
</dbReference>
<dbReference type="RefSeq" id="WP_100288805.1">
    <property type="nucleotide sequence ID" value="NZ_PHHA01000014.1"/>
</dbReference>
<dbReference type="Gene3D" id="3.40.50.12780">
    <property type="entry name" value="N-terminal domain of ligase-like"/>
    <property type="match status" value="1"/>
</dbReference>
<dbReference type="Gene3D" id="3.30.300.30">
    <property type="match status" value="1"/>
</dbReference>
<dbReference type="InterPro" id="IPR042099">
    <property type="entry name" value="ANL_N_sf"/>
</dbReference>
<accession>A0A2M8S2S1</accession>
<reference evidence="2 3" key="1">
    <citation type="submission" date="2017-11" db="EMBL/GenBank/DDBJ databases">
        <title>Reclassification of Bisgaard taxon 7 as Conservatibacter flavescens gen. nov., sp. nov.</title>
        <authorList>
            <person name="Christensen H."/>
        </authorList>
    </citation>
    <scope>NUCLEOTIDE SEQUENCE [LARGE SCALE GENOMIC DNA]</scope>
    <source>
        <strain evidence="2 3">7_4</strain>
    </source>
</reference>
<evidence type="ECO:0000313" key="2">
    <source>
        <dbReference type="EMBL" id="PJG85407.1"/>
    </source>
</evidence>
<keyword evidence="3" id="KW-1185">Reference proteome</keyword>
<dbReference type="SUPFAM" id="SSF56801">
    <property type="entry name" value="Acetyl-CoA synthetase-like"/>
    <property type="match status" value="1"/>
</dbReference>
<dbReference type="PANTHER" id="PTHR43767:SF10">
    <property type="entry name" value="SURFACTIN SYNTHASE SUBUNIT 1"/>
    <property type="match status" value="1"/>
</dbReference>
<dbReference type="InterPro" id="IPR000873">
    <property type="entry name" value="AMP-dep_synth/lig_dom"/>
</dbReference>
<gene>
    <name evidence="2" type="ORF">CVP05_06690</name>
</gene>
<dbReference type="Pfam" id="PF00501">
    <property type="entry name" value="AMP-binding"/>
    <property type="match status" value="1"/>
</dbReference>
<feature type="domain" description="AMP-dependent synthetase/ligase" evidence="1">
    <location>
        <begin position="103"/>
        <end position="261"/>
    </location>
</feature>
<dbReference type="EMBL" id="PHHA01000014">
    <property type="protein sequence ID" value="PJG85407.1"/>
    <property type="molecule type" value="Genomic_DNA"/>
</dbReference>
<dbReference type="Proteomes" id="UP000229329">
    <property type="component" value="Unassembled WGS sequence"/>
</dbReference>
<sequence>MQNNFSFRTQQITQQLKQEQIQSVALWLESATDFACALLACLNAKVRVILPPNLLEENQQWVAENSGLLLNDDNFAEYGTLQKIEQIAPLFDQNNQTEIWLKTSGSSGSAKIIKKTACQMWLEAKALAETLPFERGEQVTVLGSVSVQHLYGLTFRIFLALEMGWTLGQKQLQYPEFLIAETRHSQKAIWISSPALLSHLNLTNPEFRNLALCGIISAGSALPENVAQAIRQTLPCAVVEIYGSTETGVVAYRSDNQHWQPLKNSQIGVNEQGALWVESTWISQREQTADVVNITEQGFELFGRIDRIVKLGDKRVSLAKIEQDLLHHEWVKDCFIGIHPVHSRPVAWLALNVDGLKILELQGRKAVIQALRQFLQHTQEKFALPRYWRFSETLPRNSQSKIERKDFERICLNNEN</sequence>